<dbReference type="PANTHER" id="PTHR24363">
    <property type="entry name" value="SERINE/THREONINE PROTEIN KINASE"/>
    <property type="match status" value="1"/>
</dbReference>
<dbReference type="Gene3D" id="3.30.200.20">
    <property type="entry name" value="Phosphorylase Kinase, domain 1"/>
    <property type="match status" value="1"/>
</dbReference>
<dbReference type="RefSeq" id="WP_270676003.1">
    <property type="nucleotide sequence ID" value="NZ_JAQFWP010000003.1"/>
</dbReference>
<dbReference type="CDD" id="cd14014">
    <property type="entry name" value="STKc_PknB_like"/>
    <property type="match status" value="1"/>
</dbReference>
<dbReference type="SUPFAM" id="SSF48452">
    <property type="entry name" value="TPR-like"/>
    <property type="match status" value="1"/>
</dbReference>
<dbReference type="InterPro" id="IPR011009">
    <property type="entry name" value="Kinase-like_dom_sf"/>
</dbReference>
<keyword evidence="2" id="KW-0723">Serine/threonine-protein kinase</keyword>
<sequence length="754" mass="80208">MNQCTDPACGGAVEDGFCSVCGLAPAPTPAAAPTPSPSPSPSPAPTPSPAVSRPSPRGLSAPSGRVSRRSGSSRRGMLGLGMVLVPPVPYRDPATAVMADPAVAEKNRYCGGCGEKVGRSRSGRPGRTEGYCPSCGTEYSFVPKLRKGDLVAGQYEVLGCLAHGGLGWIYLARDHNVSDRWVVLKGLLNSGDAEAHKTAAAERSFLAEVEHPNIVKIYNFVQHPDPRTGVPAGHIVMEYVGGKSLRDLIAERRHGGGASGLPVAQVVAYALEVLRALDYLHGKGLLYCDFKPDNVIQSEEQIKLIDLGGVRRSEDALTPVYTTPGYRVPERELRELGPTVSSDLYTVGRTMAVLSCRFSFGKRYPHALPDPAEAPVLAEYESYRRFLERATHVEPDARFHDAADMSEQLTGVLREVLSKDQGEPHPGPSALFGPERFLAHAAGAAAAADPDLLLRRPDPAETVAVLPTPLVDPGDPAAGLLGGLSAVRPEELAATLRAAPSPSPETRLMLARALVLAGRGDEAAAVLEEFESQMPGDWRTYWYLALKALGAADADDARERFDELYAHLPGEAAPKLGLAAALEAAGRPGEAEERLEAVWSTDRAYVSAAFALARIRLGRGERDAAVEVLDSVPELSSLHVAAQTAAVGAQVRGRPADLSAADLVAAGARLERAAGRGAATHRLRARVLEAALERLLGGGTAPPGTELLGAPMDERGLRGNLERTYRALARTALDPDRRRDFVDRANARRVRTWT</sequence>
<keyword evidence="3" id="KW-0808">Transferase</keyword>
<dbReference type="Gene3D" id="1.25.40.10">
    <property type="entry name" value="Tetratricopeptide repeat domain"/>
    <property type="match status" value="1"/>
</dbReference>
<feature type="compositionally biased region" description="Pro residues" evidence="9">
    <location>
        <begin position="27"/>
        <end position="48"/>
    </location>
</feature>
<comment type="caution">
    <text evidence="11">The sequence shown here is derived from an EMBL/GenBank/DDBJ whole genome shotgun (WGS) entry which is preliminary data.</text>
</comment>
<evidence type="ECO:0000256" key="5">
    <source>
        <dbReference type="ARBA" id="ARBA00022777"/>
    </source>
</evidence>
<dbReference type="Gene3D" id="1.10.510.10">
    <property type="entry name" value="Transferase(Phosphotransferase) domain 1"/>
    <property type="match status" value="1"/>
</dbReference>
<dbReference type="InterPro" id="IPR031634">
    <property type="entry name" value="PknG_rubred"/>
</dbReference>
<reference evidence="11" key="1">
    <citation type="submission" date="2023-01" db="EMBL/GenBank/DDBJ databases">
        <title>Draft genome sequence of Nocardiopsis sp. LSu2-4 isolated from halophytes.</title>
        <authorList>
            <person name="Duangmal K."/>
            <person name="Chantavorakit T."/>
        </authorList>
    </citation>
    <scope>NUCLEOTIDE SEQUENCE</scope>
    <source>
        <strain evidence="11">LSu2-4</strain>
    </source>
</reference>
<dbReference type="InterPro" id="IPR000719">
    <property type="entry name" value="Prot_kinase_dom"/>
</dbReference>
<dbReference type="Pfam" id="PF16918">
    <property type="entry name" value="PknG_TPR"/>
    <property type="match status" value="1"/>
</dbReference>
<protein>
    <recommendedName>
        <fullName evidence="1">non-specific serine/threonine protein kinase</fullName>
        <ecNumber evidence="1">2.7.11.1</ecNumber>
    </recommendedName>
</protein>
<dbReference type="PANTHER" id="PTHR24363:SF0">
    <property type="entry name" value="SERINE_THREONINE KINASE LIKE DOMAIN CONTAINING 1"/>
    <property type="match status" value="1"/>
</dbReference>
<keyword evidence="6" id="KW-0067">ATP-binding</keyword>
<name>A0ABT4TFM4_9ACTN</name>
<proteinExistence type="predicted"/>
<organism evidence="11 12">
    <name type="scientific">Nocardiopsis suaedae</name>
    <dbReference type="NCBI Taxonomy" id="3018444"/>
    <lineage>
        <taxon>Bacteria</taxon>
        <taxon>Bacillati</taxon>
        <taxon>Actinomycetota</taxon>
        <taxon>Actinomycetes</taxon>
        <taxon>Streptosporangiales</taxon>
        <taxon>Nocardiopsidaceae</taxon>
        <taxon>Nocardiopsis</taxon>
    </lineage>
</organism>
<evidence type="ECO:0000256" key="7">
    <source>
        <dbReference type="ARBA" id="ARBA00047899"/>
    </source>
</evidence>
<evidence type="ECO:0000256" key="6">
    <source>
        <dbReference type="ARBA" id="ARBA00022840"/>
    </source>
</evidence>
<dbReference type="Pfam" id="PF16919">
    <property type="entry name" value="PknG_rubred"/>
    <property type="match status" value="1"/>
</dbReference>
<keyword evidence="5" id="KW-0418">Kinase</keyword>
<dbReference type="SUPFAM" id="SSF56112">
    <property type="entry name" value="Protein kinase-like (PK-like)"/>
    <property type="match status" value="1"/>
</dbReference>
<keyword evidence="12" id="KW-1185">Reference proteome</keyword>
<evidence type="ECO:0000259" key="10">
    <source>
        <dbReference type="PROSITE" id="PS50011"/>
    </source>
</evidence>
<evidence type="ECO:0000256" key="2">
    <source>
        <dbReference type="ARBA" id="ARBA00022527"/>
    </source>
</evidence>
<accession>A0ABT4TFM4</accession>
<evidence type="ECO:0000256" key="3">
    <source>
        <dbReference type="ARBA" id="ARBA00022679"/>
    </source>
</evidence>
<feature type="region of interest" description="Disordered" evidence="9">
    <location>
        <begin position="27"/>
        <end position="78"/>
    </location>
</feature>
<dbReference type="PROSITE" id="PS50011">
    <property type="entry name" value="PROTEIN_KINASE_DOM"/>
    <property type="match status" value="1"/>
</dbReference>
<evidence type="ECO:0000256" key="1">
    <source>
        <dbReference type="ARBA" id="ARBA00012513"/>
    </source>
</evidence>
<comment type="catalytic activity">
    <reaction evidence="8">
        <text>L-seryl-[protein] + ATP = O-phospho-L-seryl-[protein] + ADP + H(+)</text>
        <dbReference type="Rhea" id="RHEA:17989"/>
        <dbReference type="Rhea" id="RHEA-COMP:9863"/>
        <dbReference type="Rhea" id="RHEA-COMP:11604"/>
        <dbReference type="ChEBI" id="CHEBI:15378"/>
        <dbReference type="ChEBI" id="CHEBI:29999"/>
        <dbReference type="ChEBI" id="CHEBI:30616"/>
        <dbReference type="ChEBI" id="CHEBI:83421"/>
        <dbReference type="ChEBI" id="CHEBI:456216"/>
        <dbReference type="EC" id="2.7.11.1"/>
    </reaction>
</comment>
<dbReference type="EC" id="2.7.11.1" evidence="1"/>
<keyword evidence="4" id="KW-0547">Nucleotide-binding</keyword>
<comment type="catalytic activity">
    <reaction evidence="7">
        <text>L-threonyl-[protein] + ATP = O-phospho-L-threonyl-[protein] + ADP + H(+)</text>
        <dbReference type="Rhea" id="RHEA:46608"/>
        <dbReference type="Rhea" id="RHEA-COMP:11060"/>
        <dbReference type="Rhea" id="RHEA-COMP:11605"/>
        <dbReference type="ChEBI" id="CHEBI:15378"/>
        <dbReference type="ChEBI" id="CHEBI:30013"/>
        <dbReference type="ChEBI" id="CHEBI:30616"/>
        <dbReference type="ChEBI" id="CHEBI:61977"/>
        <dbReference type="ChEBI" id="CHEBI:456216"/>
        <dbReference type="EC" id="2.7.11.1"/>
    </reaction>
</comment>
<evidence type="ECO:0000256" key="8">
    <source>
        <dbReference type="ARBA" id="ARBA00048679"/>
    </source>
</evidence>
<evidence type="ECO:0000313" key="12">
    <source>
        <dbReference type="Proteomes" id="UP001165685"/>
    </source>
</evidence>
<feature type="domain" description="Protein kinase" evidence="10">
    <location>
        <begin position="155"/>
        <end position="438"/>
    </location>
</feature>
<gene>
    <name evidence="11" type="ORF">O4U47_03250</name>
</gene>
<dbReference type="EMBL" id="JAQFWP010000003">
    <property type="protein sequence ID" value="MDA2803514.1"/>
    <property type="molecule type" value="Genomic_DNA"/>
</dbReference>
<evidence type="ECO:0000256" key="9">
    <source>
        <dbReference type="SAM" id="MobiDB-lite"/>
    </source>
</evidence>
<dbReference type="Pfam" id="PF00069">
    <property type="entry name" value="Pkinase"/>
    <property type="match status" value="1"/>
</dbReference>
<dbReference type="InterPro" id="IPR031636">
    <property type="entry name" value="PknG_TPR"/>
</dbReference>
<evidence type="ECO:0000313" key="11">
    <source>
        <dbReference type="EMBL" id="MDA2803514.1"/>
    </source>
</evidence>
<dbReference type="InterPro" id="IPR011990">
    <property type="entry name" value="TPR-like_helical_dom_sf"/>
</dbReference>
<evidence type="ECO:0000256" key="4">
    <source>
        <dbReference type="ARBA" id="ARBA00022741"/>
    </source>
</evidence>
<dbReference type="Proteomes" id="UP001165685">
    <property type="component" value="Unassembled WGS sequence"/>
</dbReference>